<reference evidence="1" key="2">
    <citation type="submission" date="2019-01" db="UniProtKB">
        <authorList>
            <consortium name="EnsemblPlants"/>
        </authorList>
    </citation>
    <scope>IDENTIFICATION</scope>
    <source>
        <strain evidence="1">cv. Heinz 1706</strain>
    </source>
</reference>
<sequence length="71" mass="8355">MQTGKQPLFLIQQKMDKERSKKQYRRTQKIKFLGYTSFWRGSSYKLDTMVVESLKVDIVAPVLSSLLEKKV</sequence>
<proteinExistence type="predicted"/>
<keyword evidence="2" id="KW-1185">Reference proteome</keyword>
<dbReference type="Gramene" id="Solyc08g023285.1.1">
    <property type="protein sequence ID" value="Solyc08g023285.1.1"/>
    <property type="gene ID" value="Solyc08g023285.1"/>
</dbReference>
<dbReference type="AlphaFoldDB" id="A0A3Q7HMN6"/>
<dbReference type="Proteomes" id="UP000004994">
    <property type="component" value="Chromosome 8"/>
</dbReference>
<dbReference type="InParanoid" id="A0A3Q7HMN6"/>
<name>A0A3Q7HMN6_SOLLC</name>
<evidence type="ECO:0000313" key="2">
    <source>
        <dbReference type="Proteomes" id="UP000004994"/>
    </source>
</evidence>
<protein>
    <submittedName>
        <fullName evidence="1">Uncharacterized protein</fullName>
    </submittedName>
</protein>
<evidence type="ECO:0000313" key="1">
    <source>
        <dbReference type="EnsemblPlants" id="Solyc08g023285.1.1"/>
    </source>
</evidence>
<accession>A0A3Q7HMN6</accession>
<reference evidence="1" key="1">
    <citation type="journal article" date="2012" name="Nature">
        <title>The tomato genome sequence provides insights into fleshy fruit evolution.</title>
        <authorList>
            <consortium name="Tomato Genome Consortium"/>
        </authorList>
    </citation>
    <scope>NUCLEOTIDE SEQUENCE [LARGE SCALE GENOMIC DNA]</scope>
    <source>
        <strain evidence="1">cv. Heinz 1706</strain>
    </source>
</reference>
<dbReference type="EnsemblPlants" id="Solyc08g023285.1.1">
    <property type="protein sequence ID" value="Solyc08g023285.1.1"/>
    <property type="gene ID" value="Solyc08g023285.1"/>
</dbReference>
<organism evidence="1">
    <name type="scientific">Solanum lycopersicum</name>
    <name type="common">Tomato</name>
    <name type="synonym">Lycopersicon esculentum</name>
    <dbReference type="NCBI Taxonomy" id="4081"/>
    <lineage>
        <taxon>Eukaryota</taxon>
        <taxon>Viridiplantae</taxon>
        <taxon>Streptophyta</taxon>
        <taxon>Embryophyta</taxon>
        <taxon>Tracheophyta</taxon>
        <taxon>Spermatophyta</taxon>
        <taxon>Magnoliopsida</taxon>
        <taxon>eudicotyledons</taxon>
        <taxon>Gunneridae</taxon>
        <taxon>Pentapetalae</taxon>
        <taxon>asterids</taxon>
        <taxon>lamiids</taxon>
        <taxon>Solanales</taxon>
        <taxon>Solanaceae</taxon>
        <taxon>Solanoideae</taxon>
        <taxon>Solaneae</taxon>
        <taxon>Solanum</taxon>
        <taxon>Solanum subgen. Lycopersicon</taxon>
    </lineage>
</organism>